<feature type="domain" description="Polysaccharide pyruvyl transferase" evidence="1">
    <location>
        <begin position="180"/>
        <end position="220"/>
    </location>
</feature>
<gene>
    <name evidence="2" type="ORF">Mic7113_4129</name>
</gene>
<dbReference type="RefSeq" id="WP_015183967.1">
    <property type="nucleotide sequence ID" value="NC_019738.1"/>
</dbReference>
<evidence type="ECO:0000313" key="2">
    <source>
        <dbReference type="EMBL" id="AFZ19831.1"/>
    </source>
</evidence>
<organism evidence="2 3">
    <name type="scientific">Allocoleopsis franciscana PCC 7113</name>
    <dbReference type="NCBI Taxonomy" id="1173027"/>
    <lineage>
        <taxon>Bacteria</taxon>
        <taxon>Bacillati</taxon>
        <taxon>Cyanobacteriota</taxon>
        <taxon>Cyanophyceae</taxon>
        <taxon>Coleofasciculales</taxon>
        <taxon>Coleofasciculaceae</taxon>
        <taxon>Allocoleopsis</taxon>
        <taxon>Allocoleopsis franciscana</taxon>
    </lineage>
</organism>
<dbReference type="eggNOG" id="COG2327">
    <property type="taxonomic scope" value="Bacteria"/>
</dbReference>
<name>K9WJ44_9CYAN</name>
<dbReference type="STRING" id="1173027.Mic7113_4129"/>
<protein>
    <recommendedName>
        <fullName evidence="1">Polysaccharide pyruvyl transferase domain-containing protein</fullName>
    </recommendedName>
</protein>
<sequence>MKTLVAGWFSFKNMNVTAGDLMARDLTCEWLERAGHTYDVANEPPFVGGVDWRSVEPNNYSHVVFVCGPFGNGQPLTEFLERFAHSRLIGLDLSMLDPINEWNPFDVLLERDSSAASRPDITFLARQAKVPVVGIILVHPQNEYGSRAKHQVANDAIERLIASREMVAVPIDTCLDPNTTNLRTAAEVESMIARMDFVVTTRLHGTALALKNSVPVLAIDAISGGAKVLRQAQTIGWPLVFPVDDLTDEALHKAFDYCQTEEARAKAKECREQAIKAVEEIRDKFISAFDPADVSSSRVGKHKESNQKQSYSELILSKIGPTALKRKAKTLQRRAMHKAGNWLLEQYNKN</sequence>
<dbReference type="KEGG" id="mic:Mic7113_4129"/>
<dbReference type="EMBL" id="CP003630">
    <property type="protein sequence ID" value="AFZ19831.1"/>
    <property type="molecule type" value="Genomic_DNA"/>
</dbReference>
<accession>K9WJ44</accession>
<dbReference type="OrthoDB" id="508578at2"/>
<keyword evidence="3" id="KW-1185">Reference proteome</keyword>
<dbReference type="Pfam" id="PF04230">
    <property type="entry name" value="PS_pyruv_trans"/>
    <property type="match status" value="1"/>
</dbReference>
<reference evidence="2 3" key="1">
    <citation type="submission" date="2012-06" db="EMBL/GenBank/DDBJ databases">
        <title>Finished chromosome of genome of Microcoleus sp. PCC 7113.</title>
        <authorList>
            <consortium name="US DOE Joint Genome Institute"/>
            <person name="Gugger M."/>
            <person name="Coursin T."/>
            <person name="Rippka R."/>
            <person name="Tandeau De Marsac N."/>
            <person name="Huntemann M."/>
            <person name="Wei C.-L."/>
            <person name="Han J."/>
            <person name="Detter J.C."/>
            <person name="Han C."/>
            <person name="Tapia R."/>
            <person name="Chen A."/>
            <person name="Kyrpides N."/>
            <person name="Mavromatis K."/>
            <person name="Markowitz V."/>
            <person name="Szeto E."/>
            <person name="Ivanova N."/>
            <person name="Pagani I."/>
            <person name="Pati A."/>
            <person name="Goodwin L."/>
            <person name="Nordberg H.P."/>
            <person name="Cantor M.N."/>
            <person name="Hua S.X."/>
            <person name="Woyke T."/>
            <person name="Kerfeld C.A."/>
        </authorList>
    </citation>
    <scope>NUCLEOTIDE SEQUENCE [LARGE SCALE GENOMIC DNA]</scope>
    <source>
        <strain evidence="2 3">PCC 7113</strain>
    </source>
</reference>
<dbReference type="InterPro" id="IPR007345">
    <property type="entry name" value="Polysacch_pyruvyl_Trfase"/>
</dbReference>
<proteinExistence type="predicted"/>
<evidence type="ECO:0000313" key="3">
    <source>
        <dbReference type="Proteomes" id="UP000010471"/>
    </source>
</evidence>
<dbReference type="AlphaFoldDB" id="K9WJ44"/>
<evidence type="ECO:0000259" key="1">
    <source>
        <dbReference type="Pfam" id="PF04230"/>
    </source>
</evidence>
<dbReference type="HOGENOM" id="CLU_921059_0_0_3"/>
<dbReference type="Proteomes" id="UP000010471">
    <property type="component" value="Chromosome"/>
</dbReference>